<dbReference type="EMBL" id="KZ857392">
    <property type="protein sequence ID" value="RDX52004.1"/>
    <property type="molecule type" value="Genomic_DNA"/>
</dbReference>
<gene>
    <name evidence="1" type="ORF">OH76DRAFT_1345837</name>
</gene>
<dbReference type="AlphaFoldDB" id="A0A371DHJ1"/>
<dbReference type="SUPFAM" id="SSF56112">
    <property type="entry name" value="Protein kinase-like (PK-like)"/>
    <property type="match status" value="1"/>
</dbReference>
<dbReference type="InterPro" id="IPR011009">
    <property type="entry name" value="Kinase-like_dom_sf"/>
</dbReference>
<keyword evidence="2" id="KW-1185">Reference proteome</keyword>
<evidence type="ECO:0000313" key="1">
    <source>
        <dbReference type="EMBL" id="RDX52004.1"/>
    </source>
</evidence>
<name>A0A371DHJ1_9APHY</name>
<accession>A0A371DHJ1</accession>
<dbReference type="OrthoDB" id="2749470at2759"/>
<dbReference type="Proteomes" id="UP000256964">
    <property type="component" value="Unassembled WGS sequence"/>
</dbReference>
<sequence length="189" mass="21040">MIRGTGCAIPSDTQIAAKWVRGTQAIESLRQEATMYDNDLRPLQGSSVPTFFGMFTGVHDGVDLGCLVLEWCPGNDPVADGKPTDDVLHMRAQAVRSLHDAGVHHGQLYEHPNALCISDGRHFLRAKDGTIRIVDFQRATRHHCVYRSDEIEGYGSFDSSECQELAFAAEYSHRAYMEGQLQSIPWNAF</sequence>
<protein>
    <recommendedName>
        <fullName evidence="3">Protein kinase domain-containing protein</fullName>
    </recommendedName>
</protein>
<organism evidence="1 2">
    <name type="scientific">Lentinus brumalis</name>
    <dbReference type="NCBI Taxonomy" id="2498619"/>
    <lineage>
        <taxon>Eukaryota</taxon>
        <taxon>Fungi</taxon>
        <taxon>Dikarya</taxon>
        <taxon>Basidiomycota</taxon>
        <taxon>Agaricomycotina</taxon>
        <taxon>Agaricomycetes</taxon>
        <taxon>Polyporales</taxon>
        <taxon>Polyporaceae</taxon>
        <taxon>Lentinus</taxon>
    </lineage>
</organism>
<dbReference type="STRING" id="139420.A0A371DHJ1"/>
<proteinExistence type="predicted"/>
<reference evidence="1 2" key="1">
    <citation type="journal article" date="2018" name="Biotechnol. Biofuels">
        <title>Integrative visual omics of the white-rot fungus Polyporus brumalis exposes the biotechnological potential of its oxidative enzymes for delignifying raw plant biomass.</title>
        <authorList>
            <person name="Miyauchi S."/>
            <person name="Rancon A."/>
            <person name="Drula E."/>
            <person name="Hage H."/>
            <person name="Chaduli D."/>
            <person name="Favel A."/>
            <person name="Grisel S."/>
            <person name="Henrissat B."/>
            <person name="Herpoel-Gimbert I."/>
            <person name="Ruiz-Duenas F.J."/>
            <person name="Chevret D."/>
            <person name="Hainaut M."/>
            <person name="Lin J."/>
            <person name="Wang M."/>
            <person name="Pangilinan J."/>
            <person name="Lipzen A."/>
            <person name="Lesage-Meessen L."/>
            <person name="Navarro D."/>
            <person name="Riley R."/>
            <person name="Grigoriev I.V."/>
            <person name="Zhou S."/>
            <person name="Raouche S."/>
            <person name="Rosso M.N."/>
        </authorList>
    </citation>
    <scope>NUCLEOTIDE SEQUENCE [LARGE SCALE GENOMIC DNA]</scope>
    <source>
        <strain evidence="1 2">BRFM 1820</strain>
    </source>
</reference>
<evidence type="ECO:0008006" key="3">
    <source>
        <dbReference type="Google" id="ProtNLM"/>
    </source>
</evidence>
<evidence type="ECO:0000313" key="2">
    <source>
        <dbReference type="Proteomes" id="UP000256964"/>
    </source>
</evidence>